<evidence type="ECO:0000313" key="6">
    <source>
        <dbReference type="EMBL" id="RGU45403.1"/>
    </source>
</evidence>
<dbReference type="EMBL" id="QRXJ01000011">
    <property type="protein sequence ID" value="RGT89485.1"/>
    <property type="molecule type" value="Genomic_DNA"/>
</dbReference>
<sequence length="226" mass="26681">MRKWEELPKFMRTDEVKKYYDILIRHEKELKLKRYFDILLSMILLVILSPIMLVISIAIKLDSPGPVIYRQVRVTQYGKKFYILKFRTMVQNADKMGTQITISQDARLTRVGKVIRGCRIDEFPQLINVLRGEMSFVGTRPEVVKYVKGYTKEMYATLLLPAGITSRASVCYKDEGEMLEHVEDVDHAYIHEVLPEKMSYNLEDLRKYSLWRDFMTMFMTVFAVLR</sequence>
<keyword evidence="2" id="KW-0472">Membrane</keyword>
<accession>A0A3E4GT89</accession>
<dbReference type="AlphaFoldDB" id="A0A3E4GT89"/>
<evidence type="ECO:0000313" key="5">
    <source>
        <dbReference type="EMBL" id="RGT89485.1"/>
    </source>
</evidence>
<dbReference type="Pfam" id="PF02397">
    <property type="entry name" value="Bac_transf"/>
    <property type="match status" value="1"/>
</dbReference>
<keyword evidence="2" id="KW-1133">Transmembrane helix</keyword>
<evidence type="ECO:0000256" key="2">
    <source>
        <dbReference type="SAM" id="Phobius"/>
    </source>
</evidence>
<dbReference type="InterPro" id="IPR003362">
    <property type="entry name" value="Bact_transf"/>
</dbReference>
<keyword evidence="8" id="KW-1185">Reference proteome</keyword>
<reference evidence="7 8" key="1">
    <citation type="submission" date="2018-08" db="EMBL/GenBank/DDBJ databases">
        <title>A genome reference for cultivated species of the human gut microbiota.</title>
        <authorList>
            <person name="Zou Y."/>
            <person name="Xue W."/>
            <person name="Luo G."/>
        </authorList>
    </citation>
    <scope>NUCLEOTIDE SEQUENCE [LARGE SCALE GENOMIC DNA]</scope>
    <source>
        <strain evidence="6 9">AF16-31</strain>
        <strain evidence="5 8">AF18-12LB</strain>
        <strain evidence="4 7">TM07-19</strain>
    </source>
</reference>
<keyword evidence="4" id="KW-0808">Transferase</keyword>
<evidence type="ECO:0000313" key="9">
    <source>
        <dbReference type="Proteomes" id="UP000285693"/>
    </source>
</evidence>
<dbReference type="EMBL" id="QRXY01000010">
    <property type="protein sequence ID" value="RGU45403.1"/>
    <property type="molecule type" value="Genomic_DNA"/>
</dbReference>
<dbReference type="EMBL" id="QSOV01000002">
    <property type="protein sequence ID" value="RGJ25644.1"/>
    <property type="molecule type" value="Genomic_DNA"/>
</dbReference>
<proteinExistence type="inferred from homology"/>
<evidence type="ECO:0000313" key="4">
    <source>
        <dbReference type="EMBL" id="RGJ25644.1"/>
    </source>
</evidence>
<organism evidence="4 7">
    <name type="scientific">Coprococcus comes</name>
    <dbReference type="NCBI Taxonomy" id="410072"/>
    <lineage>
        <taxon>Bacteria</taxon>
        <taxon>Bacillati</taxon>
        <taxon>Bacillota</taxon>
        <taxon>Clostridia</taxon>
        <taxon>Lachnospirales</taxon>
        <taxon>Lachnospiraceae</taxon>
        <taxon>Coprococcus</taxon>
    </lineage>
</organism>
<gene>
    <name evidence="6" type="ORF">DWW65_08970</name>
    <name evidence="5" type="ORF">DWX03_09495</name>
    <name evidence="4" type="ORF">DXD67_03775</name>
</gene>
<name>A0A3E4GT89_9FIRM</name>
<dbReference type="Proteomes" id="UP000285693">
    <property type="component" value="Unassembled WGS sequence"/>
</dbReference>
<dbReference type="PANTHER" id="PTHR30576">
    <property type="entry name" value="COLANIC BIOSYNTHESIS UDP-GLUCOSE LIPID CARRIER TRANSFERASE"/>
    <property type="match status" value="1"/>
</dbReference>
<evidence type="ECO:0000259" key="3">
    <source>
        <dbReference type="Pfam" id="PF02397"/>
    </source>
</evidence>
<keyword evidence="2" id="KW-0812">Transmembrane</keyword>
<comment type="similarity">
    <text evidence="1">Belongs to the bacterial sugar transferase family.</text>
</comment>
<comment type="caution">
    <text evidence="4">The sequence shown here is derived from an EMBL/GenBank/DDBJ whole genome shotgun (WGS) entry which is preliminary data.</text>
</comment>
<dbReference type="RefSeq" id="WP_117556352.1">
    <property type="nucleotide sequence ID" value="NZ_JAAIOQ010000001.1"/>
</dbReference>
<evidence type="ECO:0000313" key="7">
    <source>
        <dbReference type="Proteomes" id="UP000260655"/>
    </source>
</evidence>
<dbReference type="Proteomes" id="UP000260655">
    <property type="component" value="Unassembled WGS sequence"/>
</dbReference>
<evidence type="ECO:0000256" key="1">
    <source>
        <dbReference type="ARBA" id="ARBA00006464"/>
    </source>
</evidence>
<evidence type="ECO:0000313" key="8">
    <source>
        <dbReference type="Proteomes" id="UP000283360"/>
    </source>
</evidence>
<protein>
    <submittedName>
        <fullName evidence="4">Sugar transferase</fullName>
    </submittedName>
</protein>
<dbReference type="Proteomes" id="UP000283360">
    <property type="component" value="Unassembled WGS sequence"/>
</dbReference>
<dbReference type="GO" id="GO:0016780">
    <property type="term" value="F:phosphotransferase activity, for other substituted phosphate groups"/>
    <property type="evidence" value="ECO:0007669"/>
    <property type="project" value="TreeGrafter"/>
</dbReference>
<feature type="domain" description="Bacterial sugar transferase" evidence="3">
    <location>
        <begin position="33"/>
        <end position="225"/>
    </location>
</feature>
<feature type="transmembrane region" description="Helical" evidence="2">
    <location>
        <begin position="35"/>
        <end position="59"/>
    </location>
</feature>
<dbReference type="PANTHER" id="PTHR30576:SF0">
    <property type="entry name" value="UNDECAPRENYL-PHOSPHATE N-ACETYLGALACTOSAMINYL 1-PHOSPHATE TRANSFERASE-RELATED"/>
    <property type="match status" value="1"/>
</dbReference>